<dbReference type="InterPro" id="IPR000425">
    <property type="entry name" value="MIP"/>
</dbReference>
<comment type="subcellular location">
    <subcellularLocation>
        <location evidence="1">Membrane</location>
        <topology evidence="1">Multi-pass membrane protein</topology>
    </subcellularLocation>
</comment>
<keyword evidence="6 8" id="KW-0472">Membrane</keyword>
<keyword evidence="4 7" id="KW-0812">Transmembrane</keyword>
<evidence type="ECO:0000256" key="5">
    <source>
        <dbReference type="ARBA" id="ARBA00022989"/>
    </source>
</evidence>
<dbReference type="PROSITE" id="PS51257">
    <property type="entry name" value="PROKAR_LIPOPROTEIN"/>
    <property type="match status" value="1"/>
</dbReference>
<evidence type="ECO:0000256" key="2">
    <source>
        <dbReference type="ARBA" id="ARBA00006175"/>
    </source>
</evidence>
<dbReference type="PRINTS" id="PR00783">
    <property type="entry name" value="MINTRINSICP"/>
</dbReference>
<dbReference type="InterPro" id="IPR023271">
    <property type="entry name" value="Aquaporin-like"/>
</dbReference>
<dbReference type="Gene3D" id="1.20.1080.10">
    <property type="entry name" value="Glycerol uptake facilitator protein"/>
    <property type="match status" value="1"/>
</dbReference>
<feature type="transmembrane region" description="Helical" evidence="8">
    <location>
        <begin position="84"/>
        <end position="106"/>
    </location>
</feature>
<reference evidence="10" key="1">
    <citation type="submission" date="2016-11" db="EMBL/GenBank/DDBJ databases">
        <authorList>
            <person name="Varghese N."/>
            <person name="Submissions S."/>
        </authorList>
    </citation>
    <scope>NUCLEOTIDE SEQUENCE [LARGE SCALE GENOMIC DNA]</scope>
    <source>
        <strain evidence="10">DSM 15285</strain>
    </source>
</reference>
<feature type="transmembrane region" description="Helical" evidence="8">
    <location>
        <begin position="228"/>
        <end position="247"/>
    </location>
</feature>
<keyword evidence="3 7" id="KW-0813">Transport</keyword>
<feature type="transmembrane region" description="Helical" evidence="8">
    <location>
        <begin position="146"/>
        <end position="165"/>
    </location>
</feature>
<dbReference type="GO" id="GO:0005886">
    <property type="term" value="C:plasma membrane"/>
    <property type="evidence" value="ECO:0007669"/>
    <property type="project" value="TreeGrafter"/>
</dbReference>
<dbReference type="AlphaFoldDB" id="A0A1M5SDB3"/>
<evidence type="ECO:0000256" key="7">
    <source>
        <dbReference type="RuleBase" id="RU000477"/>
    </source>
</evidence>
<evidence type="ECO:0000256" key="3">
    <source>
        <dbReference type="ARBA" id="ARBA00022448"/>
    </source>
</evidence>
<organism evidence="9 10">
    <name type="scientific">Tepidibacter thalassicus DSM 15285</name>
    <dbReference type="NCBI Taxonomy" id="1123350"/>
    <lineage>
        <taxon>Bacteria</taxon>
        <taxon>Bacillati</taxon>
        <taxon>Bacillota</taxon>
        <taxon>Clostridia</taxon>
        <taxon>Peptostreptococcales</taxon>
        <taxon>Peptostreptococcaceae</taxon>
        <taxon>Tepidibacter</taxon>
    </lineage>
</organism>
<dbReference type="PANTHER" id="PTHR43829:SF9">
    <property type="entry name" value="AQUAPORIN-9"/>
    <property type="match status" value="1"/>
</dbReference>
<accession>A0A1M5SDB3</accession>
<feature type="transmembrane region" description="Helical" evidence="8">
    <location>
        <begin position="44"/>
        <end position="63"/>
    </location>
</feature>
<feature type="transmembrane region" description="Helical" evidence="8">
    <location>
        <begin position="177"/>
        <end position="201"/>
    </location>
</feature>
<dbReference type="RefSeq" id="WP_072725572.1">
    <property type="nucleotide sequence ID" value="NZ_FQXH01000019.1"/>
</dbReference>
<sequence length="265" mass="28591">MRKTFLGECISEFIGSWILLFIGSGCVASLVLNGAPATQWEISIVWGLAVTMAIYITGAVSGTHINPAVTLALAAYRNFPKNKILGYIIAQFLGTFSGAATTYLLYKDAFFEFEKSNNIIRGSIESLADAGIFSTYPKPYLNNFEAMLVEIVITMFLVMVIFAVGDDKNSGSPKSNLAPIMIGLTIAIIGGSFGSLTGFAMNPARDFGPKLFAMMSGWGKIALGVNNYFWVPIVGPIIGGLIGGFVYDKGVRVYLENSEELEKNI</sequence>
<dbReference type="PANTHER" id="PTHR43829">
    <property type="entry name" value="AQUAPORIN OR AQUAGLYCEROPORIN RELATED"/>
    <property type="match status" value="1"/>
</dbReference>
<dbReference type="GO" id="GO:0015254">
    <property type="term" value="F:glycerol channel activity"/>
    <property type="evidence" value="ECO:0007669"/>
    <property type="project" value="TreeGrafter"/>
</dbReference>
<proteinExistence type="inferred from homology"/>
<dbReference type="InterPro" id="IPR050363">
    <property type="entry name" value="MIP/Aquaporin"/>
</dbReference>
<evidence type="ECO:0000313" key="10">
    <source>
        <dbReference type="Proteomes" id="UP000242520"/>
    </source>
</evidence>
<dbReference type="PROSITE" id="PS00221">
    <property type="entry name" value="MIP"/>
    <property type="match status" value="1"/>
</dbReference>
<dbReference type="EMBL" id="FQXH01000019">
    <property type="protein sequence ID" value="SHH36577.1"/>
    <property type="molecule type" value="Genomic_DNA"/>
</dbReference>
<protein>
    <submittedName>
        <fullName evidence="9">Glycerol uptake facilitator protein</fullName>
    </submittedName>
</protein>
<dbReference type="InterPro" id="IPR022357">
    <property type="entry name" value="MIP_CS"/>
</dbReference>
<dbReference type="Proteomes" id="UP000242520">
    <property type="component" value="Unassembled WGS sequence"/>
</dbReference>
<keyword evidence="10" id="KW-1185">Reference proteome</keyword>
<evidence type="ECO:0000256" key="8">
    <source>
        <dbReference type="SAM" id="Phobius"/>
    </source>
</evidence>
<dbReference type="CDD" id="cd00333">
    <property type="entry name" value="MIP"/>
    <property type="match status" value="1"/>
</dbReference>
<evidence type="ECO:0000256" key="6">
    <source>
        <dbReference type="ARBA" id="ARBA00023136"/>
    </source>
</evidence>
<keyword evidence="5 8" id="KW-1133">Transmembrane helix</keyword>
<evidence type="ECO:0000256" key="4">
    <source>
        <dbReference type="ARBA" id="ARBA00022692"/>
    </source>
</evidence>
<dbReference type="NCBIfam" id="TIGR00861">
    <property type="entry name" value="MIP"/>
    <property type="match status" value="1"/>
</dbReference>
<comment type="similarity">
    <text evidence="2 7">Belongs to the MIP/aquaporin (TC 1.A.8) family.</text>
</comment>
<feature type="transmembrane region" description="Helical" evidence="8">
    <location>
        <begin position="12"/>
        <end position="32"/>
    </location>
</feature>
<dbReference type="SUPFAM" id="SSF81338">
    <property type="entry name" value="Aquaporin-like"/>
    <property type="match status" value="1"/>
</dbReference>
<dbReference type="OrthoDB" id="9807293at2"/>
<evidence type="ECO:0000313" key="9">
    <source>
        <dbReference type="EMBL" id="SHH36577.1"/>
    </source>
</evidence>
<gene>
    <name evidence="9" type="ORF">SAMN02744040_01724</name>
</gene>
<dbReference type="STRING" id="1123350.SAMN02744040_01724"/>
<name>A0A1M5SDB3_9FIRM</name>
<evidence type="ECO:0000256" key="1">
    <source>
        <dbReference type="ARBA" id="ARBA00004141"/>
    </source>
</evidence>
<dbReference type="Pfam" id="PF00230">
    <property type="entry name" value="MIP"/>
    <property type="match status" value="1"/>
</dbReference>